<name>A0ABP3K6S2_9ACTN</name>
<keyword evidence="1" id="KW-0808">Transferase</keyword>
<evidence type="ECO:0000313" key="4">
    <source>
        <dbReference type="EMBL" id="GAA0472654.1"/>
    </source>
</evidence>
<dbReference type="InterPro" id="IPR002173">
    <property type="entry name" value="Carboh/pur_kinase_PfkB_CS"/>
</dbReference>
<reference evidence="5" key="1">
    <citation type="journal article" date="2019" name="Int. J. Syst. Evol. Microbiol.">
        <title>The Global Catalogue of Microorganisms (GCM) 10K type strain sequencing project: providing services to taxonomists for standard genome sequencing and annotation.</title>
        <authorList>
            <consortium name="The Broad Institute Genomics Platform"/>
            <consortium name="The Broad Institute Genome Sequencing Center for Infectious Disease"/>
            <person name="Wu L."/>
            <person name="Ma J."/>
        </authorList>
    </citation>
    <scope>NUCLEOTIDE SEQUENCE [LARGE SCALE GENOMIC DNA]</scope>
    <source>
        <strain evidence="5">JCM 4805</strain>
    </source>
</reference>
<dbReference type="RefSeq" id="WP_346096515.1">
    <property type="nucleotide sequence ID" value="NZ_BAAABY010000029.1"/>
</dbReference>
<keyword evidence="2 4" id="KW-0418">Kinase</keyword>
<sequence>MRIAVTGSVATDHLMTFPGRVSDQLLADKLDRISLSFLVDTLEIRDGGVAANITYGLARLGHRPLLVAAVGADFHDGARHLADLGVDTAGIHISATRHTARFLCTTDLDGNQLASFYAGAMAEAPDIDLAGVLAPRGGADLVLIGADAPPAMLRHTRACRTLDIPYAADPAQQLARLEGAEIRELVDGATLLFTNEYEHELLLRKTGWTHDEVLHRVGTWVTTLGEKGSRIERRAEPAVDVPAVPTDVIADPTGVGDAFRAGYLSSLAAGRDAVHCARTGSVMASLALAAVGTQTYTATPERVRELCDAAYAADADPAPALPGKEPTRR</sequence>
<dbReference type="CDD" id="cd01942">
    <property type="entry name" value="ribokinase_group_A"/>
    <property type="match status" value="1"/>
</dbReference>
<dbReference type="SUPFAM" id="SSF53613">
    <property type="entry name" value="Ribokinase-like"/>
    <property type="match status" value="1"/>
</dbReference>
<dbReference type="Pfam" id="PF00294">
    <property type="entry name" value="PfkB"/>
    <property type="match status" value="1"/>
</dbReference>
<keyword evidence="5" id="KW-1185">Reference proteome</keyword>
<protein>
    <submittedName>
        <fullName evidence="4">Carbohydrate kinase family protein</fullName>
    </submittedName>
</protein>
<accession>A0ABP3K6S2</accession>
<organism evidence="4 5">
    <name type="scientific">Streptomyces olivaceiscleroticus</name>
    <dbReference type="NCBI Taxonomy" id="68245"/>
    <lineage>
        <taxon>Bacteria</taxon>
        <taxon>Bacillati</taxon>
        <taxon>Actinomycetota</taxon>
        <taxon>Actinomycetes</taxon>
        <taxon>Kitasatosporales</taxon>
        <taxon>Streptomycetaceae</taxon>
        <taxon>Streptomyces</taxon>
    </lineage>
</organism>
<evidence type="ECO:0000259" key="3">
    <source>
        <dbReference type="Pfam" id="PF00294"/>
    </source>
</evidence>
<proteinExistence type="predicted"/>
<dbReference type="PROSITE" id="PS00583">
    <property type="entry name" value="PFKB_KINASES_1"/>
    <property type="match status" value="1"/>
</dbReference>
<dbReference type="GO" id="GO:0016301">
    <property type="term" value="F:kinase activity"/>
    <property type="evidence" value="ECO:0007669"/>
    <property type="project" value="UniProtKB-KW"/>
</dbReference>
<dbReference type="InterPro" id="IPR011611">
    <property type="entry name" value="PfkB_dom"/>
</dbReference>
<gene>
    <name evidence="4" type="ORF">GCM10010361_41090</name>
</gene>
<dbReference type="PANTHER" id="PTHR10584">
    <property type="entry name" value="SUGAR KINASE"/>
    <property type="match status" value="1"/>
</dbReference>
<evidence type="ECO:0000313" key="5">
    <source>
        <dbReference type="Proteomes" id="UP001500909"/>
    </source>
</evidence>
<feature type="domain" description="Carbohydrate kinase PfkB" evidence="3">
    <location>
        <begin position="32"/>
        <end position="295"/>
    </location>
</feature>
<dbReference type="EMBL" id="BAAABY010000029">
    <property type="protein sequence ID" value="GAA0472654.1"/>
    <property type="molecule type" value="Genomic_DNA"/>
</dbReference>
<dbReference type="InterPro" id="IPR029056">
    <property type="entry name" value="Ribokinase-like"/>
</dbReference>
<dbReference type="Proteomes" id="UP001500909">
    <property type="component" value="Unassembled WGS sequence"/>
</dbReference>
<dbReference type="PANTHER" id="PTHR10584:SF166">
    <property type="entry name" value="RIBOKINASE"/>
    <property type="match status" value="1"/>
</dbReference>
<evidence type="ECO:0000256" key="2">
    <source>
        <dbReference type="ARBA" id="ARBA00022777"/>
    </source>
</evidence>
<comment type="caution">
    <text evidence="4">The sequence shown here is derived from an EMBL/GenBank/DDBJ whole genome shotgun (WGS) entry which is preliminary data.</text>
</comment>
<evidence type="ECO:0000256" key="1">
    <source>
        <dbReference type="ARBA" id="ARBA00022679"/>
    </source>
</evidence>
<dbReference type="Gene3D" id="3.40.1190.20">
    <property type="match status" value="1"/>
</dbReference>